<keyword evidence="2" id="KW-1185">Reference proteome</keyword>
<dbReference type="EMBL" id="LXQA010645399">
    <property type="protein sequence ID" value="MCI63885.1"/>
    <property type="molecule type" value="Genomic_DNA"/>
</dbReference>
<proteinExistence type="predicted"/>
<name>A0A392TVP3_9FABA</name>
<organism evidence="1 2">
    <name type="scientific">Trifolium medium</name>
    <dbReference type="NCBI Taxonomy" id="97028"/>
    <lineage>
        <taxon>Eukaryota</taxon>
        <taxon>Viridiplantae</taxon>
        <taxon>Streptophyta</taxon>
        <taxon>Embryophyta</taxon>
        <taxon>Tracheophyta</taxon>
        <taxon>Spermatophyta</taxon>
        <taxon>Magnoliopsida</taxon>
        <taxon>eudicotyledons</taxon>
        <taxon>Gunneridae</taxon>
        <taxon>Pentapetalae</taxon>
        <taxon>rosids</taxon>
        <taxon>fabids</taxon>
        <taxon>Fabales</taxon>
        <taxon>Fabaceae</taxon>
        <taxon>Papilionoideae</taxon>
        <taxon>50 kb inversion clade</taxon>
        <taxon>NPAAA clade</taxon>
        <taxon>Hologalegina</taxon>
        <taxon>IRL clade</taxon>
        <taxon>Trifolieae</taxon>
        <taxon>Trifolium</taxon>
    </lineage>
</organism>
<evidence type="ECO:0000313" key="2">
    <source>
        <dbReference type="Proteomes" id="UP000265520"/>
    </source>
</evidence>
<feature type="non-terminal residue" evidence="1">
    <location>
        <position position="48"/>
    </location>
</feature>
<sequence length="48" mass="5039">MTCGLCTLAGATRVGEVEIHGMPITAFKFADFAAIQAGKFRPDPLVGE</sequence>
<dbReference type="AlphaFoldDB" id="A0A392TVP3"/>
<comment type="caution">
    <text evidence="1">The sequence shown here is derived from an EMBL/GenBank/DDBJ whole genome shotgun (WGS) entry which is preliminary data.</text>
</comment>
<protein>
    <submittedName>
        <fullName evidence="1">Uncharacterized protein</fullName>
    </submittedName>
</protein>
<reference evidence="1 2" key="1">
    <citation type="journal article" date="2018" name="Front. Plant Sci.">
        <title>Red Clover (Trifolium pratense) and Zigzag Clover (T. medium) - A Picture of Genomic Similarities and Differences.</title>
        <authorList>
            <person name="Dluhosova J."/>
            <person name="Istvanek J."/>
            <person name="Nedelnik J."/>
            <person name="Repkova J."/>
        </authorList>
    </citation>
    <scope>NUCLEOTIDE SEQUENCE [LARGE SCALE GENOMIC DNA]</scope>
    <source>
        <strain evidence="2">cv. 10/8</strain>
        <tissue evidence="1">Leaf</tissue>
    </source>
</reference>
<dbReference type="Proteomes" id="UP000265520">
    <property type="component" value="Unassembled WGS sequence"/>
</dbReference>
<accession>A0A392TVP3</accession>
<evidence type="ECO:0000313" key="1">
    <source>
        <dbReference type="EMBL" id="MCI63885.1"/>
    </source>
</evidence>